<name>A0A5M6D699_9BACT</name>
<accession>A0A5M6D699</accession>
<dbReference type="Gene3D" id="1.50.10.100">
    <property type="entry name" value="Chondroitin AC/alginate lyase"/>
    <property type="match status" value="1"/>
</dbReference>
<evidence type="ECO:0000313" key="5">
    <source>
        <dbReference type="Proteomes" id="UP000323426"/>
    </source>
</evidence>
<dbReference type="InterPro" id="IPR008929">
    <property type="entry name" value="Chondroitin_lyas"/>
</dbReference>
<dbReference type="RefSeq" id="WP_150090580.1">
    <property type="nucleotide sequence ID" value="NZ_VWSF01000016.1"/>
</dbReference>
<protein>
    <submittedName>
        <fullName evidence="4">Alginate lyase family protein</fullName>
    </submittedName>
</protein>
<dbReference type="GO" id="GO:0016829">
    <property type="term" value="F:lyase activity"/>
    <property type="evidence" value="ECO:0007669"/>
    <property type="project" value="UniProtKB-KW"/>
</dbReference>
<dbReference type="GO" id="GO:0042597">
    <property type="term" value="C:periplasmic space"/>
    <property type="evidence" value="ECO:0007669"/>
    <property type="project" value="InterPro"/>
</dbReference>
<keyword evidence="2 4" id="KW-0456">Lyase</keyword>
<dbReference type="AlphaFoldDB" id="A0A5M6D699"/>
<dbReference type="Proteomes" id="UP000323426">
    <property type="component" value="Unassembled WGS sequence"/>
</dbReference>
<evidence type="ECO:0000313" key="4">
    <source>
        <dbReference type="EMBL" id="KAA5542873.1"/>
    </source>
</evidence>
<dbReference type="SUPFAM" id="SSF48230">
    <property type="entry name" value="Chondroitin AC/alginate lyase"/>
    <property type="match status" value="1"/>
</dbReference>
<keyword evidence="1" id="KW-0732">Signal</keyword>
<dbReference type="InterPro" id="IPR008397">
    <property type="entry name" value="Alginate_lyase_dom"/>
</dbReference>
<proteinExistence type="predicted"/>
<evidence type="ECO:0000256" key="1">
    <source>
        <dbReference type="ARBA" id="ARBA00022729"/>
    </source>
</evidence>
<dbReference type="Pfam" id="PF05426">
    <property type="entry name" value="Alginate_lyase"/>
    <property type="match status" value="1"/>
</dbReference>
<keyword evidence="5" id="KW-1185">Reference proteome</keyword>
<gene>
    <name evidence="4" type="ORF">F0145_18210</name>
</gene>
<comment type="caution">
    <text evidence="4">The sequence shown here is derived from an EMBL/GenBank/DDBJ whole genome shotgun (WGS) entry which is preliminary data.</text>
</comment>
<dbReference type="EMBL" id="VWSF01000016">
    <property type="protein sequence ID" value="KAA5542873.1"/>
    <property type="molecule type" value="Genomic_DNA"/>
</dbReference>
<evidence type="ECO:0000256" key="2">
    <source>
        <dbReference type="ARBA" id="ARBA00023239"/>
    </source>
</evidence>
<sequence length="411" mass="46273">MFLIKTNNLLRWFVFFLLIQTTITAAFPKETKAPRLFILKPAALELAAKKLKAGDAATTAAYKKLITEADKALQLGPLTVMHKQIIPPSGDKHDYMSVGPYWWPDPSKPNGLPYIRRDGEVNPERTKNGDNDELKQMQEAVMNLAYAYYFSRNEKYATHAATLIRTWFLNEATRMNPNLNYGQAIPGITQGRGIGIIDTHYFPYLVDAVGLLAGSKAWTKADQQGLEKWFGEYLNWLLKSPLGVDEADEHNNHGTWYDVQVASFALFSGKPDLAKKILEEVKTKRVATQIKPDGSQPHELARTLSFNYSTMNLQAFFDLASLGRHVGVDLWHYKTPDGKGIRTAIDYFLPFIKEEQKWPHQQIKAINYAGVLPLLLEAARQYKDPRYTAAVAKISGPATTGNKAFLLNPVN</sequence>
<reference evidence="4 5" key="1">
    <citation type="submission" date="2019-09" db="EMBL/GenBank/DDBJ databases">
        <title>Genome sequence and assembly of Adhaeribacter sp.</title>
        <authorList>
            <person name="Chhetri G."/>
        </authorList>
    </citation>
    <scope>NUCLEOTIDE SEQUENCE [LARGE SCALE GENOMIC DNA]</scope>
    <source>
        <strain evidence="4 5">DK36</strain>
    </source>
</reference>
<organism evidence="4 5">
    <name type="scientific">Adhaeribacter rhizoryzae</name>
    <dbReference type="NCBI Taxonomy" id="2607907"/>
    <lineage>
        <taxon>Bacteria</taxon>
        <taxon>Pseudomonadati</taxon>
        <taxon>Bacteroidota</taxon>
        <taxon>Cytophagia</taxon>
        <taxon>Cytophagales</taxon>
        <taxon>Hymenobacteraceae</taxon>
        <taxon>Adhaeribacter</taxon>
    </lineage>
</organism>
<feature type="domain" description="Alginate lyase" evidence="3">
    <location>
        <begin position="80"/>
        <end position="358"/>
    </location>
</feature>
<evidence type="ECO:0000259" key="3">
    <source>
        <dbReference type="Pfam" id="PF05426"/>
    </source>
</evidence>